<keyword evidence="1" id="KW-0326">Glycosidase</keyword>
<evidence type="ECO:0000313" key="5">
    <source>
        <dbReference type="Proteomes" id="UP001589703"/>
    </source>
</evidence>
<comment type="function">
    <text evidence="1">Aids in the defense against invading fungal pathogens by degrading their cell wall chitosan.</text>
</comment>
<keyword evidence="1" id="KW-0378">Hydrolase</keyword>
<comment type="catalytic activity">
    <reaction evidence="1">
        <text>Endohydrolysis of beta-(1-&gt;4)-linkages between D-glucosamine residues in a partly acetylated chitosan.</text>
        <dbReference type="EC" id="3.2.1.132"/>
    </reaction>
</comment>
<feature type="region of interest" description="Disordered" evidence="2">
    <location>
        <begin position="27"/>
        <end position="63"/>
    </location>
</feature>
<dbReference type="PIRSF" id="PIRSF036551">
    <property type="entry name" value="Chitosanase"/>
    <property type="match status" value="1"/>
</dbReference>
<comment type="caution">
    <text evidence="4">The sequence shown here is derived from an EMBL/GenBank/DDBJ whole genome shotgun (WGS) entry which is preliminary data.</text>
</comment>
<reference evidence="4 5" key="1">
    <citation type="submission" date="2024-09" db="EMBL/GenBank/DDBJ databases">
        <authorList>
            <person name="Sun Q."/>
            <person name="Mori K."/>
        </authorList>
    </citation>
    <scope>NUCLEOTIDE SEQUENCE [LARGE SCALE GENOMIC DNA]</scope>
    <source>
        <strain evidence="4 5">JCM 10918</strain>
    </source>
</reference>
<feature type="signal peptide" evidence="3">
    <location>
        <begin position="1"/>
        <end position="24"/>
    </location>
</feature>
<dbReference type="Proteomes" id="UP001589703">
    <property type="component" value="Unassembled WGS sequence"/>
</dbReference>
<feature type="chain" id="PRO_5047223680" description="Chitosanase" evidence="3">
    <location>
        <begin position="25"/>
        <end position="302"/>
    </location>
</feature>
<evidence type="ECO:0000256" key="3">
    <source>
        <dbReference type="SAM" id="SignalP"/>
    </source>
</evidence>
<keyword evidence="3" id="KW-0732">Signal</keyword>
<evidence type="ECO:0000256" key="1">
    <source>
        <dbReference type="PIRNR" id="PIRNR036551"/>
    </source>
</evidence>
<dbReference type="InterPro" id="IPR023099">
    <property type="entry name" value="Glyco_hydro_46_N"/>
</dbReference>
<dbReference type="RefSeq" id="WP_385859173.1">
    <property type="nucleotide sequence ID" value="NZ_JBHMAR010000018.1"/>
</dbReference>
<comment type="subcellular location">
    <subcellularLocation>
        <location evidence="1">Secreted</location>
    </subcellularLocation>
</comment>
<dbReference type="InterPro" id="IPR000400">
    <property type="entry name" value="Glyco_hydro_46"/>
</dbReference>
<protein>
    <recommendedName>
        <fullName evidence="1">Chitosanase</fullName>
        <ecNumber evidence="1">3.2.1.132</ecNumber>
    </recommendedName>
</protein>
<name>A0ABV5VFT4_9ACTN</name>
<dbReference type="EMBL" id="JBHMAR010000018">
    <property type="protein sequence ID" value="MFB9736684.1"/>
    <property type="molecule type" value="Genomic_DNA"/>
</dbReference>
<evidence type="ECO:0000313" key="4">
    <source>
        <dbReference type="EMBL" id="MFB9736684.1"/>
    </source>
</evidence>
<dbReference type="Pfam" id="PF01374">
    <property type="entry name" value="Glyco_hydro_46"/>
    <property type="match status" value="1"/>
</dbReference>
<dbReference type="InterPro" id="IPR023346">
    <property type="entry name" value="Lysozyme-like_dom_sf"/>
</dbReference>
<dbReference type="Gene3D" id="1.20.141.10">
    <property type="entry name" value="Chitosanase, subunit A, domain 1"/>
    <property type="match status" value="1"/>
</dbReference>
<dbReference type="Gene3D" id="3.30.386.10">
    <property type="entry name" value="Chitosanase, subunit A, domain 2"/>
    <property type="match status" value="1"/>
</dbReference>
<organism evidence="4 5">
    <name type="scientific">Streptomyces thermocoprophilus</name>
    <dbReference type="NCBI Taxonomy" id="78356"/>
    <lineage>
        <taxon>Bacteria</taxon>
        <taxon>Bacillati</taxon>
        <taxon>Actinomycetota</taxon>
        <taxon>Actinomycetes</taxon>
        <taxon>Kitasatosporales</taxon>
        <taxon>Streptomycetaceae</taxon>
        <taxon>Streptomyces</taxon>
    </lineage>
</organism>
<accession>A0ABV5VFT4</accession>
<proteinExistence type="inferred from homology"/>
<gene>
    <name evidence="4" type="ORF">ACFFRO_16345</name>
</gene>
<dbReference type="SUPFAM" id="SSF53955">
    <property type="entry name" value="Lysozyme-like"/>
    <property type="match status" value="1"/>
</dbReference>
<keyword evidence="1" id="KW-0964">Secreted</keyword>
<dbReference type="CDD" id="cd00978">
    <property type="entry name" value="chitosanase_GH46"/>
    <property type="match status" value="1"/>
</dbReference>
<keyword evidence="5" id="KW-1185">Reference proteome</keyword>
<sequence length="302" mass="32884">MKRIGCLVLAAVPVVVMAVLYVTASDGSGSGPAGGTSVSQQDLKDTKARASGTTKRSEDEQVIADAPPGLAAPAMKELAQKIVSSAENSTLNWRSAYDSVEDIGDGCGYTAGVVGFCSGTHDLLSLVENYTKAHPGNGLERFLPALRKVDGTDSHEGLDPGFPEAWRAEARLPEFRAAQDAERDRVYFDPSVRLAKLDGLGALGQLIYYDAMVLHGPGTDRDGFYVLRDRTRAKAKPPAEGGDETAYLNAFLDVRREAMKLRPTMRDTSRIDTMLRRFLKDGNLQLRTPLRWTVYGESYRLP</sequence>
<evidence type="ECO:0000256" key="2">
    <source>
        <dbReference type="SAM" id="MobiDB-lite"/>
    </source>
</evidence>
<dbReference type="EC" id="3.2.1.132" evidence="1"/>
<comment type="similarity">
    <text evidence="1">Belongs to the glycosyl hydrolase 46 family.</text>
</comment>